<gene>
    <name evidence="4" type="ORF">BCY86_06020</name>
</gene>
<evidence type="ECO:0000259" key="3">
    <source>
        <dbReference type="Pfam" id="PF14378"/>
    </source>
</evidence>
<dbReference type="STRING" id="1882918.BCY86_06020"/>
<dbReference type="RefSeq" id="WP_075276952.1">
    <property type="nucleotide sequence ID" value="NZ_CP016908.1"/>
</dbReference>
<dbReference type="GO" id="GO:0016020">
    <property type="term" value="C:membrane"/>
    <property type="evidence" value="ECO:0007669"/>
    <property type="project" value="UniProtKB-SubCell"/>
</dbReference>
<evidence type="ECO:0000256" key="2">
    <source>
        <dbReference type="SAM" id="Phobius"/>
    </source>
</evidence>
<evidence type="ECO:0000313" key="5">
    <source>
        <dbReference type="Proteomes" id="UP000185544"/>
    </source>
</evidence>
<feature type="domain" description="Inositolphosphotransferase Aur1/Ipt1" evidence="3">
    <location>
        <begin position="159"/>
        <end position="319"/>
    </location>
</feature>
<dbReference type="KEGG" id="pabo:BCY86_06020"/>
<feature type="transmembrane region" description="Helical" evidence="2">
    <location>
        <begin position="49"/>
        <end position="67"/>
    </location>
</feature>
<protein>
    <recommendedName>
        <fullName evidence="3">Inositolphosphotransferase Aur1/Ipt1 domain-containing protein</fullName>
    </recommendedName>
</protein>
<evidence type="ECO:0000256" key="1">
    <source>
        <dbReference type="SAM" id="MobiDB-lite"/>
    </source>
</evidence>
<feature type="transmembrane region" description="Helical" evidence="2">
    <location>
        <begin position="282"/>
        <end position="301"/>
    </location>
</feature>
<feature type="transmembrane region" description="Helical" evidence="2">
    <location>
        <begin position="103"/>
        <end position="121"/>
    </location>
</feature>
<sequence length="361" mass="41001">MSHPYLDPSPSLPSVTARTLTTSPSSLTPPLSLSGWILRFLYNMAFQDWLITCYLSILLIASILGTGSHRAVSIRHAALDLVSLWLGLIFIRGLSGQKGRSHALIYRLLIFGVVFLSYFQLRDILPTVTSHAADGDIFALDMKLFHMEPTLLWDRFITPSTTEWFAFFYFSHFLLLATHILPFVFVSNRTSLLTHFSLGVCLVFCIGHVLYLVVPGYGPYRYLADYFTHPLEGGLFWKLVQSAVSTGGAQKDIFPSVHTAAPLFFTLFSFQYRHLHPFKYTWLIVAFFTTQIIIATMFLRWHYLIDILAGILLATISNALAKWISQWEEKRRKHLGLQSVFIPLHGLPLPLHQPSLSATHE</sequence>
<name>A0A1L6MXS3_9BACT</name>
<organism evidence="4 5">
    <name type="scientific">Pajaroellobacter abortibovis</name>
    <dbReference type="NCBI Taxonomy" id="1882918"/>
    <lineage>
        <taxon>Bacteria</taxon>
        <taxon>Pseudomonadati</taxon>
        <taxon>Myxococcota</taxon>
        <taxon>Polyangia</taxon>
        <taxon>Polyangiales</taxon>
        <taxon>Polyangiaceae</taxon>
    </lineage>
</organism>
<feature type="transmembrane region" description="Helical" evidence="2">
    <location>
        <begin position="73"/>
        <end position="91"/>
    </location>
</feature>
<feature type="region of interest" description="Disordered" evidence="1">
    <location>
        <begin position="1"/>
        <end position="27"/>
    </location>
</feature>
<reference evidence="4 5" key="1">
    <citation type="submission" date="2016-08" db="EMBL/GenBank/DDBJ databases">
        <title>Identification and validation of antigenic proteins from Pajaroellobacter abortibovis using de-novo genome sequence assembly and reverse vaccinology.</title>
        <authorList>
            <person name="Welly B.T."/>
            <person name="Miller M.R."/>
            <person name="Stott J.L."/>
            <person name="Blanchard M.T."/>
            <person name="Islas-Trejo A.D."/>
            <person name="O'Rourke S.M."/>
            <person name="Young A.E."/>
            <person name="Medrano J.F."/>
            <person name="Van Eenennaam A.L."/>
        </authorList>
    </citation>
    <scope>NUCLEOTIDE SEQUENCE [LARGE SCALE GENOMIC DNA]</scope>
    <source>
        <strain evidence="4 5">BTF92-0548A/99-0131</strain>
    </source>
</reference>
<evidence type="ECO:0000313" key="4">
    <source>
        <dbReference type="EMBL" id="APS00287.1"/>
    </source>
</evidence>
<keyword evidence="2" id="KW-0472">Membrane</keyword>
<dbReference type="Proteomes" id="UP000185544">
    <property type="component" value="Chromosome"/>
</dbReference>
<feature type="transmembrane region" description="Helical" evidence="2">
    <location>
        <begin position="307"/>
        <end position="324"/>
    </location>
</feature>
<dbReference type="Gene3D" id="1.20.144.10">
    <property type="entry name" value="Phosphatidic acid phosphatase type 2/haloperoxidase"/>
    <property type="match status" value="1"/>
</dbReference>
<dbReference type="OrthoDB" id="9775789at2"/>
<dbReference type="AlphaFoldDB" id="A0A1L6MXS3"/>
<dbReference type="EMBL" id="CP016908">
    <property type="protein sequence ID" value="APS00287.1"/>
    <property type="molecule type" value="Genomic_DNA"/>
</dbReference>
<keyword evidence="5" id="KW-1185">Reference proteome</keyword>
<keyword evidence="2" id="KW-0812">Transmembrane</keyword>
<feature type="transmembrane region" description="Helical" evidence="2">
    <location>
        <begin position="164"/>
        <end position="185"/>
    </location>
</feature>
<dbReference type="InterPro" id="IPR026841">
    <property type="entry name" value="Aur1/Ipt1"/>
</dbReference>
<feature type="transmembrane region" description="Helical" evidence="2">
    <location>
        <begin position="192"/>
        <end position="214"/>
    </location>
</feature>
<dbReference type="Pfam" id="PF14378">
    <property type="entry name" value="PAP2_3"/>
    <property type="match status" value="1"/>
</dbReference>
<accession>A0A1L6MXS3</accession>
<keyword evidence="2" id="KW-1133">Transmembrane helix</keyword>
<proteinExistence type="predicted"/>